<organism evidence="1 2">
    <name type="scientific">Manihot esculenta</name>
    <name type="common">Cassava</name>
    <name type="synonym">Jatropha manihot</name>
    <dbReference type="NCBI Taxonomy" id="3983"/>
    <lineage>
        <taxon>Eukaryota</taxon>
        <taxon>Viridiplantae</taxon>
        <taxon>Streptophyta</taxon>
        <taxon>Embryophyta</taxon>
        <taxon>Tracheophyta</taxon>
        <taxon>Spermatophyta</taxon>
        <taxon>Magnoliopsida</taxon>
        <taxon>eudicotyledons</taxon>
        <taxon>Gunneridae</taxon>
        <taxon>Pentapetalae</taxon>
        <taxon>rosids</taxon>
        <taxon>fabids</taxon>
        <taxon>Malpighiales</taxon>
        <taxon>Euphorbiaceae</taxon>
        <taxon>Crotonoideae</taxon>
        <taxon>Manihoteae</taxon>
        <taxon>Manihot</taxon>
    </lineage>
</organism>
<dbReference type="EMBL" id="CM004393">
    <property type="protein sequence ID" value="KAG8650589.1"/>
    <property type="molecule type" value="Genomic_DNA"/>
</dbReference>
<keyword evidence="2" id="KW-1185">Reference proteome</keyword>
<comment type="caution">
    <text evidence="1">The sequence shown here is derived from an EMBL/GenBank/DDBJ whole genome shotgun (WGS) entry which is preliminary data.</text>
</comment>
<evidence type="ECO:0000313" key="2">
    <source>
        <dbReference type="Proteomes" id="UP000091857"/>
    </source>
</evidence>
<gene>
    <name evidence="1" type="ORF">MANES_07G053300v8</name>
</gene>
<evidence type="ECO:0000313" key="1">
    <source>
        <dbReference type="EMBL" id="KAG8650589.1"/>
    </source>
</evidence>
<protein>
    <submittedName>
        <fullName evidence="1">Uncharacterized protein</fullName>
    </submittedName>
</protein>
<reference evidence="2" key="1">
    <citation type="journal article" date="2016" name="Nat. Biotechnol.">
        <title>Sequencing wild and cultivated cassava and related species reveals extensive interspecific hybridization and genetic diversity.</title>
        <authorList>
            <person name="Bredeson J.V."/>
            <person name="Lyons J.B."/>
            <person name="Prochnik S.E."/>
            <person name="Wu G.A."/>
            <person name="Ha C.M."/>
            <person name="Edsinger-Gonzales E."/>
            <person name="Grimwood J."/>
            <person name="Schmutz J."/>
            <person name="Rabbi I.Y."/>
            <person name="Egesi C."/>
            <person name="Nauluvula P."/>
            <person name="Lebot V."/>
            <person name="Ndunguru J."/>
            <person name="Mkamilo G."/>
            <person name="Bart R.S."/>
            <person name="Setter T.L."/>
            <person name="Gleadow R.M."/>
            <person name="Kulakow P."/>
            <person name="Ferguson M.E."/>
            <person name="Rounsley S."/>
            <person name="Rokhsar D.S."/>
        </authorList>
    </citation>
    <scope>NUCLEOTIDE SEQUENCE [LARGE SCALE GENOMIC DNA]</scope>
    <source>
        <strain evidence="2">cv. AM560-2</strain>
    </source>
</reference>
<name>A0ACB7HF13_MANES</name>
<proteinExistence type="predicted"/>
<sequence>MVLGHVLLLSLISLSTTVDSQSIIKTLPGFHGDLPFYLETGYVGVGEREELQFFYYLFESERNPKDDPLVLWFSGGPGCSVLSAIVYQNGPLIFDYANSTGNIPSLMLRPYYWTKVANILYLDTPVGTGFSYSTTWEGYKTGDLSSAEKAYEFLIKWLMEHPKFLSNPLYIGTDSYGGLTAPIIVQKISDGNDKGSKPRVNLKGLILGNPLTDFKYDLNSRIAYAHQKELISNKLYQSTKKNCKGEYLSPDRSNKLCINNLQAINKTFEQLYLFNIMEPKCSTWNLSSFTRGNELLATMKKLDVLTQSKHLTNWCRDFTLFYSYIWANDKNVQSALHVREGTIKEWPRCNLSLWYKIDVRSSLQYQKLLTNKGHRVLIFSGDQDLAIPYLGTLAWIHTLNLTITDDWRPWLIDDQIAGFVITYSKGKYNLTFATVKGGGHTASEIKPKEAFVMIDRWFAYHSL</sequence>
<dbReference type="Proteomes" id="UP000091857">
    <property type="component" value="Chromosome 7"/>
</dbReference>
<accession>A0ACB7HF13</accession>